<evidence type="ECO:0000256" key="4">
    <source>
        <dbReference type="ARBA" id="ARBA00022705"/>
    </source>
</evidence>
<evidence type="ECO:0000256" key="7">
    <source>
        <dbReference type="ARBA" id="ARBA00023014"/>
    </source>
</evidence>
<evidence type="ECO:0000313" key="13">
    <source>
        <dbReference type="EMBL" id="TBU35860.1"/>
    </source>
</evidence>
<dbReference type="GO" id="GO:0006270">
    <property type="term" value="P:DNA replication initiation"/>
    <property type="evidence" value="ECO:0007669"/>
    <property type="project" value="TreeGrafter"/>
</dbReference>
<accession>A0A4Q9N5D3</accession>
<dbReference type="GO" id="GO:0046872">
    <property type="term" value="F:metal ion binding"/>
    <property type="evidence" value="ECO:0007669"/>
    <property type="project" value="UniProtKB-UniRule"/>
</dbReference>
<name>A0A4Q9N5D3_9APHY</name>
<evidence type="ECO:0000256" key="3">
    <source>
        <dbReference type="ARBA" id="ARBA00022515"/>
    </source>
</evidence>
<dbReference type="GO" id="GO:0005658">
    <property type="term" value="C:alpha DNA polymerase:primase complex"/>
    <property type="evidence" value="ECO:0007669"/>
    <property type="project" value="UniProtKB-ARBA"/>
</dbReference>
<comment type="similarity">
    <text evidence="1 9">Belongs to the eukaryotic-type primase large subunit family.</text>
</comment>
<evidence type="ECO:0000256" key="9">
    <source>
        <dbReference type="PIRNR" id="PIRNR009449"/>
    </source>
</evidence>
<dbReference type="InterPro" id="IPR058560">
    <property type="entry name" value="DNA_primase_C"/>
</dbReference>
<organism evidence="13">
    <name type="scientific">Dichomitus squalens</name>
    <dbReference type="NCBI Taxonomy" id="114155"/>
    <lineage>
        <taxon>Eukaryota</taxon>
        <taxon>Fungi</taxon>
        <taxon>Dikarya</taxon>
        <taxon>Basidiomycota</taxon>
        <taxon>Agaricomycotina</taxon>
        <taxon>Agaricomycetes</taxon>
        <taxon>Polyporales</taxon>
        <taxon>Polyporaceae</taxon>
        <taxon>Dichomitus</taxon>
    </lineage>
</organism>
<comment type="function">
    <text evidence="9">DNA primase is the polymerase that synthesizes small RNA primers for the Okazaki fragments made during discontinuous DNA replication.</text>
</comment>
<sequence length="480" mass="55288">MFSRRELQATSKDAKPGVVQPHSKYPFRLNFYDRPPVEDITIEQFETAALDRLRVLAEIESCFARNRTFEEMGKVIVGIWEKYLPLHSSTAHLERLEEERRKDHIGHFVLRLAFCRSEDLRRRFVKAETTLFKLRYQSDDNNEREKFLKSRDFDWVVASPEEIQDLITPTSNDPASKSSTYYKVKWTRVPDLVEKRKVVLKGGMAYVPAAEQASIVYQEFQRHLEKDLEATAKALPRLDEDTRLIPILDNLSKGFQAGISSEWAGKTEGQEGLTADMIDEMAYKHYPACMRNLHMALRRDKHLKHFGRLQYGLFLKVLGLSIDEALAFWRKAFSTMQDDKFNKEYRYNIRHSYGLEGKRANYAAMSCQQILMSHEPGSGDSHGCPYRHFSADNLQSALLTMYSDHGLTSQDMPEIMHMVKQKHYHVACTRVFEITHAHQGVKKGEGVGGGESVTHPNQYAARSRELEKKEDGDGDVVMQG</sequence>
<dbReference type="Proteomes" id="UP000292957">
    <property type="component" value="Unassembled WGS sequence"/>
</dbReference>
<feature type="region of interest" description="Disordered" evidence="11">
    <location>
        <begin position="440"/>
        <end position="480"/>
    </location>
</feature>
<feature type="binding site" evidence="10">
    <location>
        <position position="428"/>
    </location>
    <ligand>
        <name>[4Fe-4S] cluster</name>
        <dbReference type="ChEBI" id="CHEBI:49883"/>
    </ligand>
</feature>
<evidence type="ECO:0000256" key="1">
    <source>
        <dbReference type="ARBA" id="ARBA00010564"/>
    </source>
</evidence>
<feature type="binding site" evidence="10">
    <location>
        <position position="289"/>
    </location>
    <ligand>
        <name>[4Fe-4S] cluster</name>
        <dbReference type="ChEBI" id="CHEBI:49883"/>
    </ligand>
</feature>
<keyword evidence="2 9" id="KW-0004">4Fe-4S</keyword>
<dbReference type="OrthoDB" id="421393at2759"/>
<keyword evidence="3 9" id="KW-0639">Primosome</keyword>
<protein>
    <recommendedName>
        <fullName evidence="9">DNA primase large subunit</fullName>
    </recommendedName>
</protein>
<dbReference type="GO" id="GO:0003677">
    <property type="term" value="F:DNA binding"/>
    <property type="evidence" value="ECO:0007669"/>
    <property type="project" value="UniProtKB-UniRule"/>
</dbReference>
<dbReference type="PANTHER" id="PTHR10537">
    <property type="entry name" value="DNA PRIMASE LARGE SUBUNIT"/>
    <property type="match status" value="1"/>
</dbReference>
<feature type="binding site" evidence="10">
    <location>
        <position position="367"/>
    </location>
    <ligand>
        <name>[4Fe-4S] cluster</name>
        <dbReference type="ChEBI" id="CHEBI:49883"/>
    </ligand>
</feature>
<keyword evidence="5 9" id="KW-0479">Metal-binding</keyword>
<dbReference type="InterPro" id="IPR016558">
    <property type="entry name" value="DNA_primase_lsu_euk"/>
</dbReference>
<dbReference type="PANTHER" id="PTHR10537:SF3">
    <property type="entry name" value="DNA PRIMASE LARGE SUBUNIT"/>
    <property type="match status" value="1"/>
</dbReference>
<keyword evidence="6 9" id="KW-0408">Iron</keyword>
<evidence type="ECO:0000256" key="10">
    <source>
        <dbReference type="PIRSR" id="PIRSR009449-1"/>
    </source>
</evidence>
<dbReference type="AlphaFoldDB" id="A0A4Q9N5D3"/>
<evidence type="ECO:0000256" key="8">
    <source>
        <dbReference type="ARBA" id="ARBA00023125"/>
    </source>
</evidence>
<feature type="domain" description="DNA primase large subunit C-terminal" evidence="12">
    <location>
        <begin position="279"/>
        <end position="459"/>
    </location>
</feature>
<dbReference type="Gene3D" id="1.20.930.80">
    <property type="match status" value="1"/>
</dbReference>
<dbReference type="Pfam" id="PF26466">
    <property type="entry name" value="DNA_primase_lrg_N"/>
    <property type="match status" value="1"/>
</dbReference>
<keyword evidence="8 9" id="KW-0238">DNA-binding</keyword>
<proteinExistence type="inferred from homology"/>
<keyword evidence="4 9" id="KW-0235">DNA replication</keyword>
<comment type="cofactor">
    <cofactor evidence="9">
        <name>[4Fe-4S] cluster</name>
        <dbReference type="ChEBI" id="CHEBI:49883"/>
    </cofactor>
    <text evidence="9">Binds 1 [4Fe-4S] cluster.</text>
</comment>
<feature type="binding site" evidence="10">
    <location>
        <position position="384"/>
    </location>
    <ligand>
        <name>[4Fe-4S] cluster</name>
        <dbReference type="ChEBI" id="CHEBI:49883"/>
    </ligand>
</feature>
<dbReference type="PIRSF" id="PIRSF009449">
    <property type="entry name" value="DNA_primase_large_subunit"/>
    <property type="match status" value="1"/>
</dbReference>
<dbReference type="GO" id="GO:0006269">
    <property type="term" value="P:DNA replication, synthesis of primer"/>
    <property type="evidence" value="ECO:0007669"/>
    <property type="project" value="UniProtKB-KW"/>
</dbReference>
<feature type="compositionally biased region" description="Basic and acidic residues" evidence="11">
    <location>
        <begin position="462"/>
        <end position="471"/>
    </location>
</feature>
<evidence type="ECO:0000256" key="5">
    <source>
        <dbReference type="ARBA" id="ARBA00022723"/>
    </source>
</evidence>
<dbReference type="InterPro" id="IPR007238">
    <property type="entry name" value="DNA_primase_lsu_euk/arc"/>
</dbReference>
<dbReference type="CDD" id="cd07322">
    <property type="entry name" value="PriL_PriS_Eukaryotic"/>
    <property type="match status" value="1"/>
</dbReference>
<evidence type="ECO:0000256" key="2">
    <source>
        <dbReference type="ARBA" id="ARBA00022485"/>
    </source>
</evidence>
<evidence type="ECO:0000256" key="11">
    <source>
        <dbReference type="SAM" id="MobiDB-lite"/>
    </source>
</evidence>
<dbReference type="Pfam" id="PF04104">
    <property type="entry name" value="DNA_primase_lrg"/>
    <property type="match status" value="1"/>
</dbReference>
<dbReference type="EMBL" id="ML143386">
    <property type="protein sequence ID" value="TBU35860.1"/>
    <property type="molecule type" value="Genomic_DNA"/>
</dbReference>
<evidence type="ECO:0000256" key="6">
    <source>
        <dbReference type="ARBA" id="ARBA00023004"/>
    </source>
</evidence>
<evidence type="ECO:0000259" key="12">
    <source>
        <dbReference type="Pfam" id="PF04104"/>
    </source>
</evidence>
<gene>
    <name evidence="13" type="ORF">BD311DRAFT_18928</name>
</gene>
<reference evidence="13" key="1">
    <citation type="submission" date="2019-01" db="EMBL/GenBank/DDBJ databases">
        <title>Draft genome sequences of three monokaryotic isolates of the white-rot basidiomycete fungus Dichomitus squalens.</title>
        <authorList>
            <consortium name="DOE Joint Genome Institute"/>
            <person name="Lopez S.C."/>
            <person name="Andreopoulos B."/>
            <person name="Pangilinan J."/>
            <person name="Lipzen A."/>
            <person name="Riley R."/>
            <person name="Ahrendt S."/>
            <person name="Ng V."/>
            <person name="Barry K."/>
            <person name="Daum C."/>
            <person name="Grigoriev I.V."/>
            <person name="Hilden K.S."/>
            <person name="Makela M.R."/>
            <person name="de Vries R.P."/>
        </authorList>
    </citation>
    <scope>NUCLEOTIDE SEQUENCE [LARGE SCALE GENOMIC DNA]</scope>
    <source>
        <strain evidence="13">OM18370.1</strain>
    </source>
</reference>
<keyword evidence="7 9" id="KW-0411">Iron-sulfur</keyword>
<dbReference type="GO" id="GO:0051539">
    <property type="term" value="F:4 iron, 4 sulfur cluster binding"/>
    <property type="evidence" value="ECO:0007669"/>
    <property type="project" value="UniProtKB-UniRule"/>
</dbReference>